<evidence type="ECO:0000256" key="1">
    <source>
        <dbReference type="ARBA" id="ARBA00022801"/>
    </source>
</evidence>
<feature type="active site" description="Proton donor" evidence="2">
    <location>
        <position position="43"/>
    </location>
</feature>
<dbReference type="InterPro" id="IPR009097">
    <property type="entry name" value="Cyclic_Pdiesterase"/>
</dbReference>
<evidence type="ECO:0000256" key="2">
    <source>
        <dbReference type="HAMAP-Rule" id="MF_01940"/>
    </source>
</evidence>
<comment type="catalytic activity">
    <reaction evidence="2">
        <text>a 3'-end 2',3'-cyclophospho-ribonucleotide-RNA + H2O = a 3'-end 2'-phospho-ribonucleotide-RNA + H(+)</text>
        <dbReference type="Rhea" id="RHEA:11828"/>
        <dbReference type="Rhea" id="RHEA-COMP:10464"/>
        <dbReference type="Rhea" id="RHEA-COMP:17353"/>
        <dbReference type="ChEBI" id="CHEBI:15377"/>
        <dbReference type="ChEBI" id="CHEBI:15378"/>
        <dbReference type="ChEBI" id="CHEBI:83064"/>
        <dbReference type="ChEBI" id="CHEBI:173113"/>
        <dbReference type="EC" id="3.1.4.58"/>
    </reaction>
</comment>
<protein>
    <recommendedName>
        <fullName evidence="2">RNA 2',3'-cyclic phosphodiesterase</fullName>
        <shortName evidence="2">RNA 2',3'-CPDase</shortName>
        <ecNumber evidence="2">3.1.4.58</ecNumber>
    </recommendedName>
</protein>
<feature type="domain" description="Phosphoesterase HXTX" evidence="3">
    <location>
        <begin position="10"/>
        <end position="92"/>
    </location>
</feature>
<dbReference type="Pfam" id="PF02834">
    <property type="entry name" value="LigT_PEase"/>
    <property type="match status" value="2"/>
</dbReference>
<dbReference type="Proteomes" id="UP000315399">
    <property type="component" value="Unassembled WGS sequence"/>
</dbReference>
<reference evidence="4 5" key="1">
    <citation type="journal article" date="2019" name="Nat. Microbiol.">
        <title>Expanding anaerobic alkane metabolism in the domain of Archaea.</title>
        <authorList>
            <person name="Wang Y."/>
            <person name="Wegener G."/>
            <person name="Hou J."/>
            <person name="Wang F."/>
            <person name="Xiao X."/>
        </authorList>
    </citation>
    <scope>NUCLEOTIDE SEQUENCE [LARGE SCALE GENOMIC DNA]</scope>
    <source>
        <strain evidence="4">WYZ-LMO10</strain>
    </source>
</reference>
<dbReference type="GO" id="GO:0008664">
    <property type="term" value="F:RNA 2',3'-cyclic 3'-phosphodiesterase activity"/>
    <property type="evidence" value="ECO:0007669"/>
    <property type="project" value="UniProtKB-EC"/>
</dbReference>
<proteinExistence type="inferred from homology"/>
<name>A0A523BI83_9CREN</name>
<dbReference type="SUPFAM" id="SSF55144">
    <property type="entry name" value="LigT-like"/>
    <property type="match status" value="1"/>
</dbReference>
<dbReference type="PANTHER" id="PTHR35561">
    <property type="entry name" value="RNA 2',3'-CYCLIC PHOSPHODIESTERASE"/>
    <property type="match status" value="1"/>
</dbReference>
<comment type="function">
    <text evidence="2">Hydrolyzes RNA 2',3'-cyclic phosphodiester to an RNA 2'-phosphomonoester.</text>
</comment>
<comment type="caution">
    <text evidence="4">The sequence shown here is derived from an EMBL/GenBank/DDBJ whole genome shotgun (WGS) entry which is preliminary data.</text>
</comment>
<dbReference type="EC" id="3.1.4.58" evidence="2"/>
<dbReference type="PANTHER" id="PTHR35561:SF1">
    <property type="entry name" value="RNA 2',3'-CYCLIC PHOSPHODIESTERASE"/>
    <property type="match status" value="1"/>
</dbReference>
<feature type="short sequence motif" description="HXTX 1" evidence="2">
    <location>
        <begin position="43"/>
        <end position="46"/>
    </location>
</feature>
<feature type="domain" description="Phosphoesterase HXTX" evidence="3">
    <location>
        <begin position="97"/>
        <end position="176"/>
    </location>
</feature>
<feature type="active site" description="Proton acceptor" evidence="2">
    <location>
        <position position="127"/>
    </location>
</feature>
<organism evidence="4 5">
    <name type="scientific">Thermoproteota archaeon</name>
    <dbReference type="NCBI Taxonomy" id="2056631"/>
    <lineage>
        <taxon>Archaea</taxon>
        <taxon>Thermoproteota</taxon>
    </lineage>
</organism>
<gene>
    <name evidence="4" type="primary">thpR</name>
    <name evidence="4" type="ORF">DSO08_00035</name>
</gene>
<comment type="similarity">
    <text evidence="2">Belongs to the 2H phosphoesterase superfamily. ThpR family.</text>
</comment>
<dbReference type="Gene3D" id="3.90.1140.10">
    <property type="entry name" value="Cyclic phosphodiesterase"/>
    <property type="match status" value="1"/>
</dbReference>
<dbReference type="HAMAP" id="MF_01940">
    <property type="entry name" value="RNA_CPDase"/>
    <property type="match status" value="1"/>
</dbReference>
<feature type="short sequence motif" description="HXTX 2" evidence="2">
    <location>
        <begin position="127"/>
        <end position="130"/>
    </location>
</feature>
<evidence type="ECO:0000259" key="3">
    <source>
        <dbReference type="Pfam" id="PF02834"/>
    </source>
</evidence>
<accession>A0A523BI83</accession>
<dbReference type="GO" id="GO:0004113">
    <property type="term" value="F:2',3'-cyclic-nucleotide 3'-phosphodiesterase activity"/>
    <property type="evidence" value="ECO:0007669"/>
    <property type="project" value="InterPro"/>
</dbReference>
<evidence type="ECO:0000313" key="4">
    <source>
        <dbReference type="EMBL" id="TDA40230.1"/>
    </source>
</evidence>
<dbReference type="InterPro" id="IPR014051">
    <property type="entry name" value="Phosphoesterase_HXTX"/>
</dbReference>
<evidence type="ECO:0000313" key="5">
    <source>
        <dbReference type="Proteomes" id="UP000315399"/>
    </source>
</evidence>
<dbReference type="NCBIfam" id="TIGR02258">
    <property type="entry name" value="2_5_ligase"/>
    <property type="match status" value="1"/>
</dbReference>
<keyword evidence="1 2" id="KW-0378">Hydrolase</keyword>
<dbReference type="InterPro" id="IPR004175">
    <property type="entry name" value="RNA_CPDase"/>
</dbReference>
<dbReference type="EMBL" id="QNVH01000001">
    <property type="protein sequence ID" value="TDA40230.1"/>
    <property type="molecule type" value="Genomic_DNA"/>
</dbReference>
<sequence length="185" mass="21247">MERVRAFLALDISEEVRREIGEFEKEIDSVGADIKLVETENLHVTMKFLGEIDAGVLEKVYDVMRGLREEKFVMKVEGVGVFPNWRVARVVWVGIGEGRERVIEIQRKLDSGLAGLGFGRERDFVPHITVGRVRSPRNRDRLLQVLEKYRGRKFGSCVAERLVLKMSQLTPKGPIYSDLREVEFT</sequence>
<dbReference type="AlphaFoldDB" id="A0A523BI83"/>